<dbReference type="InterPro" id="IPR001000">
    <property type="entry name" value="GH10_dom"/>
</dbReference>
<evidence type="ECO:0000313" key="11">
    <source>
        <dbReference type="EMBL" id="MBD2778370.1"/>
    </source>
</evidence>
<evidence type="ECO:0000256" key="4">
    <source>
        <dbReference type="ARBA" id="ARBA00022729"/>
    </source>
</evidence>
<keyword evidence="6 9" id="KW-0119">Carbohydrate metabolism</keyword>
<evidence type="ECO:0000256" key="1">
    <source>
        <dbReference type="ARBA" id="ARBA00000681"/>
    </source>
</evidence>
<dbReference type="Gene3D" id="3.20.20.80">
    <property type="entry name" value="Glycosidases"/>
    <property type="match status" value="1"/>
</dbReference>
<protein>
    <recommendedName>
        <fullName evidence="9">Beta-xylanase</fullName>
        <ecNumber evidence="9">3.2.1.8</ecNumber>
    </recommendedName>
</protein>
<dbReference type="SMART" id="SM00633">
    <property type="entry name" value="Glyco_10"/>
    <property type="match status" value="1"/>
</dbReference>
<gene>
    <name evidence="11" type="ORF">ICL16_41600</name>
</gene>
<dbReference type="InterPro" id="IPR017853">
    <property type="entry name" value="GH"/>
</dbReference>
<comment type="caution">
    <text evidence="11">The sequence shown here is derived from an EMBL/GenBank/DDBJ whole genome shotgun (WGS) entry which is preliminary data.</text>
</comment>
<evidence type="ECO:0000256" key="8">
    <source>
        <dbReference type="ARBA" id="ARBA00023326"/>
    </source>
</evidence>
<keyword evidence="7 9" id="KW-0326">Glycosidase</keyword>
<dbReference type="PROSITE" id="PS51760">
    <property type="entry name" value="GH10_2"/>
    <property type="match status" value="1"/>
</dbReference>
<dbReference type="Pfam" id="PF00331">
    <property type="entry name" value="Glyco_hydro_10"/>
    <property type="match status" value="1"/>
</dbReference>
<evidence type="ECO:0000256" key="3">
    <source>
        <dbReference type="ARBA" id="ARBA00022651"/>
    </source>
</evidence>
<evidence type="ECO:0000256" key="2">
    <source>
        <dbReference type="ARBA" id="ARBA00007495"/>
    </source>
</evidence>
<feature type="domain" description="GH10" evidence="10">
    <location>
        <begin position="102"/>
        <end position="384"/>
    </location>
</feature>
<keyword evidence="4" id="KW-0732">Signal</keyword>
<reference evidence="11" key="1">
    <citation type="submission" date="2020-09" db="EMBL/GenBank/DDBJ databases">
        <title>Iningainema tapete sp. nov. (Scytonemataceae, Cyanobacteria) from greenhouses in central Florida (USA) produces two types of nodularin with biosynthetic potential for microcystin-LR and anabaenopeptins.</title>
        <authorList>
            <person name="Berthold D.E."/>
            <person name="Lefler F.W."/>
            <person name="Huang I.-S."/>
            <person name="Abdulla H."/>
            <person name="Zimba P.V."/>
            <person name="Laughinghouse H.D. IV."/>
        </authorList>
    </citation>
    <scope>NUCLEOTIDE SEQUENCE</scope>
    <source>
        <strain evidence="11">BLCCT55</strain>
    </source>
</reference>
<dbReference type="GO" id="GO:0031176">
    <property type="term" value="F:endo-1,4-beta-xylanase activity"/>
    <property type="evidence" value="ECO:0007669"/>
    <property type="project" value="UniProtKB-EC"/>
</dbReference>
<dbReference type="InterPro" id="IPR044846">
    <property type="entry name" value="GH10"/>
</dbReference>
<dbReference type="SUPFAM" id="SSF51445">
    <property type="entry name" value="(Trans)glycosidases"/>
    <property type="match status" value="1"/>
</dbReference>
<keyword evidence="5 9" id="KW-0378">Hydrolase</keyword>
<organism evidence="11 12">
    <name type="scientific">Iningainema tapete BLCC-T55</name>
    <dbReference type="NCBI Taxonomy" id="2748662"/>
    <lineage>
        <taxon>Bacteria</taxon>
        <taxon>Bacillati</taxon>
        <taxon>Cyanobacteriota</taxon>
        <taxon>Cyanophyceae</taxon>
        <taxon>Nostocales</taxon>
        <taxon>Scytonemataceae</taxon>
        <taxon>Iningainema tapete</taxon>
    </lineage>
</organism>
<evidence type="ECO:0000256" key="7">
    <source>
        <dbReference type="ARBA" id="ARBA00023295"/>
    </source>
</evidence>
<proteinExistence type="inferred from homology"/>
<dbReference type="GO" id="GO:0045493">
    <property type="term" value="P:xylan catabolic process"/>
    <property type="evidence" value="ECO:0007669"/>
    <property type="project" value="UniProtKB-KW"/>
</dbReference>
<dbReference type="PRINTS" id="PR00134">
    <property type="entry name" value="GLHYDRLASE10"/>
</dbReference>
<evidence type="ECO:0000256" key="9">
    <source>
        <dbReference type="RuleBase" id="RU361174"/>
    </source>
</evidence>
<comment type="catalytic activity">
    <reaction evidence="1 9">
        <text>Endohydrolysis of (1-&gt;4)-beta-D-xylosidic linkages in xylans.</text>
        <dbReference type="EC" id="3.2.1.8"/>
    </reaction>
</comment>
<comment type="similarity">
    <text evidence="2 9">Belongs to the glycosyl hydrolase 10 (cellulase F) family.</text>
</comment>
<dbReference type="PANTHER" id="PTHR31490:SF88">
    <property type="entry name" value="BETA-XYLANASE"/>
    <property type="match status" value="1"/>
</dbReference>
<sequence length="442" mass="50557">MVKIRYNNLQYKSKKWWRSSTLIAVLLSFLITFGIHIAKTQAQENAWREVAINNINTYRKGDLTVVVTDVNGKPVVGADVNVAMKRHAYSFGTAIDDTLLLSTTNPDGDKYRDNIRQLFNEATIENSLKWPQWENLESRNQAIKAIEWLRNYNLTVRGHALVWPNWQLSPPSLKTLYDNTREQAGKDRADQVLRDRIITHITEQVGDLKGQISDWDVVNEPIDNKDFQNILGQSVLVDWFKVAHEADPNAVLYINQNLYQDQNKADEYESQIQYLLDNGAPVSGIGIEGHIFDSAISIPEFLSTLDRFAQFNLPIKITEFDMLTGDQQLQADVTRDVMTAVFSNPATTGFIMWGFWDGKHWLNNAPIYAQDWILKPSGKVYMDLVFNQWWTYVWGKTDANGEYKVRGFLGDYEVTASIDGRSQTLYTTLSREGNKLIISLAS</sequence>
<dbReference type="AlphaFoldDB" id="A0A8J6XK31"/>
<dbReference type="RefSeq" id="WP_190837959.1">
    <property type="nucleotide sequence ID" value="NZ_CAWPPI010000126.1"/>
</dbReference>
<name>A0A8J6XK31_9CYAN</name>
<keyword evidence="3" id="KW-0858">Xylan degradation</keyword>
<dbReference type="PANTHER" id="PTHR31490">
    <property type="entry name" value="GLYCOSYL HYDROLASE"/>
    <property type="match status" value="1"/>
</dbReference>
<evidence type="ECO:0000313" key="12">
    <source>
        <dbReference type="Proteomes" id="UP000629098"/>
    </source>
</evidence>
<dbReference type="EC" id="3.2.1.8" evidence="9"/>
<accession>A0A8J6XK31</accession>
<evidence type="ECO:0000256" key="6">
    <source>
        <dbReference type="ARBA" id="ARBA00023277"/>
    </source>
</evidence>
<keyword evidence="12" id="KW-1185">Reference proteome</keyword>
<dbReference type="EMBL" id="JACXAE010000126">
    <property type="protein sequence ID" value="MBD2778370.1"/>
    <property type="molecule type" value="Genomic_DNA"/>
</dbReference>
<keyword evidence="8 9" id="KW-0624">Polysaccharide degradation</keyword>
<evidence type="ECO:0000256" key="5">
    <source>
        <dbReference type="ARBA" id="ARBA00022801"/>
    </source>
</evidence>
<dbReference type="Proteomes" id="UP000629098">
    <property type="component" value="Unassembled WGS sequence"/>
</dbReference>
<evidence type="ECO:0000259" key="10">
    <source>
        <dbReference type="PROSITE" id="PS51760"/>
    </source>
</evidence>